<dbReference type="HOGENOM" id="CLU_944782_0_0_1"/>
<dbReference type="GeneID" id="5012984"/>
<dbReference type="RefSeq" id="XP_001427193.1">
    <property type="nucleotide sequence ID" value="XM_001427156.1"/>
</dbReference>
<dbReference type="SUPFAM" id="SSF50985">
    <property type="entry name" value="RCC1/BLIP-II"/>
    <property type="match status" value="1"/>
</dbReference>
<reference evidence="1 2" key="1">
    <citation type="journal article" date="2006" name="Nature">
        <title>Global trends of whole-genome duplications revealed by the ciliate Paramecium tetraurelia.</title>
        <authorList>
            <consortium name="Genoscope"/>
            <person name="Aury J.-M."/>
            <person name="Jaillon O."/>
            <person name="Duret L."/>
            <person name="Noel B."/>
            <person name="Jubin C."/>
            <person name="Porcel B.M."/>
            <person name="Segurens B."/>
            <person name="Daubin V."/>
            <person name="Anthouard V."/>
            <person name="Aiach N."/>
            <person name="Arnaiz O."/>
            <person name="Billaut A."/>
            <person name="Beisson J."/>
            <person name="Blanc I."/>
            <person name="Bouhouche K."/>
            <person name="Camara F."/>
            <person name="Duharcourt S."/>
            <person name="Guigo R."/>
            <person name="Gogendeau D."/>
            <person name="Katinka M."/>
            <person name="Keller A.-M."/>
            <person name="Kissmehl R."/>
            <person name="Klotz C."/>
            <person name="Koll F."/>
            <person name="Le Moue A."/>
            <person name="Lepere C."/>
            <person name="Malinsky S."/>
            <person name="Nowacki M."/>
            <person name="Nowak J.K."/>
            <person name="Plattner H."/>
            <person name="Poulain J."/>
            <person name="Ruiz F."/>
            <person name="Serrano V."/>
            <person name="Zagulski M."/>
            <person name="Dessen P."/>
            <person name="Betermier M."/>
            <person name="Weissenbach J."/>
            <person name="Scarpelli C."/>
            <person name="Schachter V."/>
            <person name="Sperling L."/>
            <person name="Meyer E."/>
            <person name="Cohen J."/>
            <person name="Wincker P."/>
        </authorList>
    </citation>
    <scope>NUCLEOTIDE SEQUENCE [LARGE SCALE GENOMIC DNA]</scope>
    <source>
        <strain evidence="1 2">Stock d4-2</strain>
    </source>
</reference>
<protein>
    <submittedName>
        <fullName evidence="1">Uncharacterized protein</fullName>
    </submittedName>
</protein>
<dbReference type="InParanoid" id="A0BMM8"/>
<dbReference type="InterPro" id="IPR009091">
    <property type="entry name" value="RCC1/BLIP-II"/>
</dbReference>
<proteinExistence type="predicted"/>
<dbReference type="Proteomes" id="UP000000600">
    <property type="component" value="Unassembled WGS sequence"/>
</dbReference>
<dbReference type="EMBL" id="CT868005">
    <property type="protein sequence ID" value="CAK59795.1"/>
    <property type="molecule type" value="Genomic_DNA"/>
</dbReference>
<gene>
    <name evidence="1" type="ORF">GSPATT00030431001</name>
</gene>
<dbReference type="OrthoDB" id="10256179at2759"/>
<evidence type="ECO:0000313" key="1">
    <source>
        <dbReference type="EMBL" id="CAK59795.1"/>
    </source>
</evidence>
<evidence type="ECO:0000313" key="2">
    <source>
        <dbReference type="Proteomes" id="UP000000600"/>
    </source>
</evidence>
<dbReference type="KEGG" id="ptm:GSPATT00030431001"/>
<dbReference type="AlphaFoldDB" id="A0BMM8"/>
<name>A0BMM8_PARTE</name>
<keyword evidence="2" id="KW-1185">Reference proteome</keyword>
<organism evidence="1 2">
    <name type="scientific">Paramecium tetraurelia</name>
    <dbReference type="NCBI Taxonomy" id="5888"/>
    <lineage>
        <taxon>Eukaryota</taxon>
        <taxon>Sar</taxon>
        <taxon>Alveolata</taxon>
        <taxon>Ciliophora</taxon>
        <taxon>Intramacronucleata</taxon>
        <taxon>Oligohymenophorea</taxon>
        <taxon>Peniculida</taxon>
        <taxon>Parameciidae</taxon>
        <taxon>Paramecium</taxon>
    </lineage>
</organism>
<sequence length="295" mass="34985">MLSVTRGILNPQRKYQLSHQQHRNNQMDSARDSSRVLDYMQQEGTKIQSSVISTLEFIFQQKLIQIDITYTFRQQALINLLCRKYLGYGSIGNTIRSASWRCQFRNRKHQFLISHLDLGLEKKDHFSFELHHLKEGLQLKEQCHLQPQVMKICKIQYCQFSYCGYHIMAVDKDVELWSWAYGMYGETCQGDFQDNLVQKKDKFNFRINKVLFIQSQIYNKQSRKSALEDIIVCFNPIKKLSMHAGMQNMDNQVLKSQKIKKKSNQLLEYLEKLFSKLLLDFHPQFLDNHSNVHNF</sequence>
<accession>A0BMM8</accession>